<protein>
    <submittedName>
        <fullName evidence="7">Protein zinc induced facilitator-like 1</fullName>
    </submittedName>
</protein>
<dbReference type="GO" id="GO:0090333">
    <property type="term" value="P:regulation of stomatal closure"/>
    <property type="evidence" value="ECO:0007669"/>
    <property type="project" value="TreeGrafter"/>
</dbReference>
<feature type="non-terminal residue" evidence="7">
    <location>
        <position position="1"/>
    </location>
</feature>
<dbReference type="PANTHER" id="PTHR23504">
    <property type="entry name" value="MAJOR FACILITATOR SUPERFAMILY DOMAIN-CONTAINING PROTEIN 10"/>
    <property type="match status" value="1"/>
</dbReference>
<evidence type="ECO:0000256" key="4">
    <source>
        <dbReference type="ARBA" id="ARBA00022989"/>
    </source>
</evidence>
<keyword evidence="8" id="KW-1185">Reference proteome</keyword>
<proteinExistence type="predicted"/>
<dbReference type="GO" id="GO:0005886">
    <property type="term" value="C:plasma membrane"/>
    <property type="evidence" value="ECO:0007669"/>
    <property type="project" value="TreeGrafter"/>
</dbReference>
<evidence type="ECO:0000313" key="8">
    <source>
        <dbReference type="Proteomes" id="UP000237347"/>
    </source>
</evidence>
<dbReference type="AlphaFoldDB" id="A0AAW0JGR1"/>
<evidence type="ECO:0000256" key="2">
    <source>
        <dbReference type="ARBA" id="ARBA00022448"/>
    </source>
</evidence>
<keyword evidence="3 6" id="KW-0812">Transmembrane</keyword>
<evidence type="ECO:0000313" key="7">
    <source>
        <dbReference type="EMBL" id="KAK7825657.1"/>
    </source>
</evidence>
<dbReference type="EMBL" id="PKMF04000568">
    <property type="protein sequence ID" value="KAK7825657.1"/>
    <property type="molecule type" value="Genomic_DNA"/>
</dbReference>
<feature type="transmembrane region" description="Helical" evidence="6">
    <location>
        <begin position="66"/>
        <end position="90"/>
    </location>
</feature>
<evidence type="ECO:0000256" key="6">
    <source>
        <dbReference type="SAM" id="Phobius"/>
    </source>
</evidence>
<dbReference type="Proteomes" id="UP000237347">
    <property type="component" value="Unassembled WGS sequence"/>
</dbReference>
<organism evidence="7 8">
    <name type="scientific">Quercus suber</name>
    <name type="common">Cork oak</name>
    <dbReference type="NCBI Taxonomy" id="58331"/>
    <lineage>
        <taxon>Eukaryota</taxon>
        <taxon>Viridiplantae</taxon>
        <taxon>Streptophyta</taxon>
        <taxon>Embryophyta</taxon>
        <taxon>Tracheophyta</taxon>
        <taxon>Spermatophyta</taxon>
        <taxon>Magnoliopsida</taxon>
        <taxon>eudicotyledons</taxon>
        <taxon>Gunneridae</taxon>
        <taxon>Pentapetalae</taxon>
        <taxon>rosids</taxon>
        <taxon>fabids</taxon>
        <taxon>Fagales</taxon>
        <taxon>Fagaceae</taxon>
        <taxon>Quercus</taxon>
    </lineage>
</organism>
<feature type="transmembrane region" description="Helical" evidence="6">
    <location>
        <begin position="26"/>
        <end position="45"/>
    </location>
</feature>
<accession>A0AAW0JGR1</accession>
<dbReference type="PANTHER" id="PTHR23504:SF114">
    <property type="entry name" value="PROTEIN ZINC INDUCED FACILITATOR-LIKE 1"/>
    <property type="match status" value="1"/>
</dbReference>
<evidence type="ECO:0000256" key="3">
    <source>
        <dbReference type="ARBA" id="ARBA00022692"/>
    </source>
</evidence>
<evidence type="ECO:0000256" key="5">
    <source>
        <dbReference type="ARBA" id="ARBA00023136"/>
    </source>
</evidence>
<gene>
    <name evidence="7" type="primary">ZIFL1_2</name>
    <name evidence="7" type="ORF">CFP56_032939</name>
</gene>
<dbReference type="GO" id="GO:0022821">
    <property type="term" value="F:solute:potassium antiporter activity"/>
    <property type="evidence" value="ECO:0007669"/>
    <property type="project" value="TreeGrafter"/>
</dbReference>
<name>A0AAW0JGR1_QUESU</name>
<comment type="subcellular location">
    <subcellularLocation>
        <location evidence="1">Membrane</location>
        <topology evidence="1">Multi-pass membrane protein</topology>
    </subcellularLocation>
</comment>
<sequence length="96" mass="10293">IFSLWAVVSPRKFGGLSYSTKDVGEVLLVTGFGVLVFQLSLYPYVERLFGAIMVSRISGVLSIPLLASYPLIATLSGLTLALGLNCASVIKNLLSW</sequence>
<evidence type="ECO:0000256" key="1">
    <source>
        <dbReference type="ARBA" id="ARBA00004141"/>
    </source>
</evidence>
<dbReference type="GO" id="GO:0009705">
    <property type="term" value="C:plant-type vacuole membrane"/>
    <property type="evidence" value="ECO:0007669"/>
    <property type="project" value="TreeGrafter"/>
</dbReference>
<comment type="caution">
    <text evidence="7">The sequence shown here is derived from an EMBL/GenBank/DDBJ whole genome shotgun (WGS) entry which is preliminary data.</text>
</comment>
<reference evidence="7 8" key="1">
    <citation type="journal article" date="2018" name="Sci. Data">
        <title>The draft genome sequence of cork oak.</title>
        <authorList>
            <person name="Ramos A.M."/>
            <person name="Usie A."/>
            <person name="Barbosa P."/>
            <person name="Barros P.M."/>
            <person name="Capote T."/>
            <person name="Chaves I."/>
            <person name="Simoes F."/>
            <person name="Abreu I."/>
            <person name="Carrasquinho I."/>
            <person name="Faro C."/>
            <person name="Guimaraes J.B."/>
            <person name="Mendonca D."/>
            <person name="Nobrega F."/>
            <person name="Rodrigues L."/>
            <person name="Saibo N.J.M."/>
            <person name="Varela M.C."/>
            <person name="Egas C."/>
            <person name="Matos J."/>
            <person name="Miguel C.M."/>
            <person name="Oliveira M.M."/>
            <person name="Ricardo C.P."/>
            <person name="Goncalves S."/>
        </authorList>
    </citation>
    <scope>NUCLEOTIDE SEQUENCE [LARGE SCALE GENOMIC DNA]</scope>
    <source>
        <strain evidence="8">cv. HL8</strain>
    </source>
</reference>
<keyword evidence="5 6" id="KW-0472">Membrane</keyword>
<keyword evidence="2" id="KW-0813">Transport</keyword>
<keyword evidence="4 6" id="KW-1133">Transmembrane helix</keyword>